<dbReference type="RefSeq" id="WP_151576341.1">
    <property type="nucleotide sequence ID" value="NZ_WBWX01000001.1"/>
</dbReference>
<evidence type="ECO:0000313" key="2">
    <source>
        <dbReference type="Proteomes" id="UP000441102"/>
    </source>
</evidence>
<gene>
    <name evidence="1" type="ORF">F9L06_03865</name>
</gene>
<organism evidence="1 2">
    <name type="scientific">Brucella anthropi</name>
    <name type="common">Ochrobactrum anthropi</name>
    <dbReference type="NCBI Taxonomy" id="529"/>
    <lineage>
        <taxon>Bacteria</taxon>
        <taxon>Pseudomonadati</taxon>
        <taxon>Pseudomonadota</taxon>
        <taxon>Alphaproteobacteria</taxon>
        <taxon>Hyphomicrobiales</taxon>
        <taxon>Brucellaceae</taxon>
        <taxon>Brucella/Ochrobactrum group</taxon>
        <taxon>Brucella</taxon>
    </lineage>
</organism>
<evidence type="ECO:0000313" key="1">
    <source>
        <dbReference type="EMBL" id="KAB2803304.1"/>
    </source>
</evidence>
<protein>
    <submittedName>
        <fullName evidence="1">Uncharacterized protein</fullName>
    </submittedName>
</protein>
<sequence>MISAPSALVALLQNAGTDGLKEHKLIWFSVKERGTGNPIGRGIWDGSEDLNYTVVSGVTGLAETRAYYGASLLSVGDIVCNTAMTVESVTINLSQIADVAQQLIRQYNARLARVEIHTLYMHPETGMPVGELLDWVGEIDKAPIKTPAIGGEGSIAIKTVSDIMSMLTRVNGRKSSFEDQRKHADGDEWSKYASTAGTWDVNWGQKSK</sequence>
<dbReference type="EMBL" id="WBWX01000001">
    <property type="protein sequence ID" value="KAB2803304.1"/>
    <property type="molecule type" value="Genomic_DNA"/>
</dbReference>
<name>A0A6I0E092_BRUAN</name>
<accession>A0A6I0E092</accession>
<proteinExistence type="predicted"/>
<comment type="caution">
    <text evidence="1">The sequence shown here is derived from an EMBL/GenBank/DDBJ whole genome shotgun (WGS) entry which is preliminary data.</text>
</comment>
<dbReference type="Proteomes" id="UP000441102">
    <property type="component" value="Unassembled WGS sequence"/>
</dbReference>
<reference evidence="1 2" key="1">
    <citation type="submission" date="2019-09" db="EMBL/GenBank/DDBJ databases">
        <title>Taxonomic organization of the family Brucellaceae based on a phylogenomic approach.</title>
        <authorList>
            <person name="Leclercq S."/>
            <person name="Cloeckaert A."/>
            <person name="Zygmunt M.S."/>
        </authorList>
    </citation>
    <scope>NUCLEOTIDE SEQUENCE [LARGE SCALE GENOMIC DNA]</scope>
    <source>
        <strain evidence="1 2">CCUG 34461</strain>
    </source>
</reference>
<dbReference type="AlphaFoldDB" id="A0A6I0E092"/>